<proteinExistence type="predicted"/>
<accession>A0AAW3JPC1</accession>
<dbReference type="EMBL" id="LLKB01000006">
    <property type="protein sequence ID" value="KQC84267.1"/>
    <property type="molecule type" value="Genomic_DNA"/>
</dbReference>
<dbReference type="RefSeq" id="WP_022015153.1">
    <property type="nucleotide sequence ID" value="NZ_DBGBRS010000162.1"/>
</dbReference>
<organism evidence="2 3">
    <name type="scientific">Butyribacter intestini</name>
    <dbReference type="NCBI Taxonomy" id="1703332"/>
    <lineage>
        <taxon>Bacteria</taxon>
        <taxon>Bacillati</taxon>
        <taxon>Bacillota</taxon>
        <taxon>Clostridia</taxon>
        <taxon>Lachnospirales</taxon>
        <taxon>Lachnospiraceae</taxon>
        <taxon>Butyribacter</taxon>
    </lineage>
</organism>
<comment type="caution">
    <text evidence="2">The sequence shown here is derived from an EMBL/GenBank/DDBJ whole genome shotgun (WGS) entry which is preliminary data.</text>
</comment>
<feature type="region of interest" description="Disordered" evidence="1">
    <location>
        <begin position="14"/>
        <end position="40"/>
    </location>
</feature>
<evidence type="ECO:0008006" key="4">
    <source>
        <dbReference type="Google" id="ProtNLM"/>
    </source>
</evidence>
<gene>
    <name evidence="2" type="ORF">APZ18_13220</name>
</gene>
<dbReference type="AlphaFoldDB" id="A0AAW3JPC1"/>
<feature type="compositionally biased region" description="Polar residues" evidence="1">
    <location>
        <begin position="14"/>
        <end position="37"/>
    </location>
</feature>
<dbReference type="Proteomes" id="UP000050833">
    <property type="component" value="Unassembled WGS sequence"/>
</dbReference>
<evidence type="ECO:0000256" key="1">
    <source>
        <dbReference type="SAM" id="MobiDB-lite"/>
    </source>
</evidence>
<sequence>MSSVLDVSSIYNSYSSKLGSTSADSIESTLKSTNSSTDSEKLMDVCKDFESYFVQKIIEESKKTLDNEDEQGEYMQYFSDTLNQEYSKIITDNGGTGLAQQLYDSLKGTYNIK</sequence>
<evidence type="ECO:0000313" key="3">
    <source>
        <dbReference type="Proteomes" id="UP000050833"/>
    </source>
</evidence>
<reference evidence="2 3" key="1">
    <citation type="submission" date="2015-10" db="EMBL/GenBank/DDBJ databases">
        <title>Butyribacter intestini gen. nov., sp. nov., a butyric acid-producing bacterium of the family Lachnospiraceae isolated from the human faeces.</title>
        <authorList>
            <person name="Zou Y."/>
            <person name="Xue W."/>
            <person name="Luo G."/>
            <person name="Lv M."/>
        </authorList>
    </citation>
    <scope>NUCLEOTIDE SEQUENCE [LARGE SCALE GENOMIC DNA]</scope>
    <source>
        <strain evidence="2 3">TF01-11</strain>
    </source>
</reference>
<keyword evidence="3" id="KW-1185">Reference proteome</keyword>
<name>A0AAW3JPC1_9FIRM</name>
<evidence type="ECO:0000313" key="2">
    <source>
        <dbReference type="EMBL" id="KQC84267.1"/>
    </source>
</evidence>
<protein>
    <recommendedName>
        <fullName evidence="4">Flagellar protein FlgJ N-terminal domain-containing protein</fullName>
    </recommendedName>
</protein>